<dbReference type="InterPro" id="IPR036259">
    <property type="entry name" value="MFS_trans_sf"/>
</dbReference>
<evidence type="ECO:0000256" key="3">
    <source>
        <dbReference type="ARBA" id="ARBA00022692"/>
    </source>
</evidence>
<dbReference type="OrthoDB" id="3437016at2759"/>
<reference evidence="8 9" key="1">
    <citation type="submission" date="2015-04" db="EMBL/GenBank/DDBJ databases">
        <authorList>
            <person name="Syromyatnikov M.Y."/>
            <person name="Popov V.N."/>
        </authorList>
    </citation>
    <scope>NUCLEOTIDE SEQUENCE [LARGE SCALE GENOMIC DNA]</scope>
    <source>
        <strain evidence="8">WF-38-12</strain>
    </source>
</reference>
<evidence type="ECO:0000256" key="5">
    <source>
        <dbReference type="ARBA" id="ARBA00023136"/>
    </source>
</evidence>
<feature type="transmembrane region" description="Helical" evidence="6">
    <location>
        <begin position="242"/>
        <end position="261"/>
    </location>
</feature>
<dbReference type="AlphaFoldDB" id="A0A0U1LNB9"/>
<feature type="transmembrane region" description="Helical" evidence="6">
    <location>
        <begin position="205"/>
        <end position="230"/>
    </location>
</feature>
<dbReference type="Pfam" id="PF07690">
    <property type="entry name" value="MFS_1"/>
    <property type="match status" value="1"/>
</dbReference>
<dbReference type="Proteomes" id="UP000054383">
    <property type="component" value="Unassembled WGS sequence"/>
</dbReference>
<evidence type="ECO:0000256" key="6">
    <source>
        <dbReference type="SAM" id="Phobius"/>
    </source>
</evidence>
<dbReference type="InterPro" id="IPR011701">
    <property type="entry name" value="MFS"/>
</dbReference>
<evidence type="ECO:0000313" key="9">
    <source>
        <dbReference type="Proteomes" id="UP000054383"/>
    </source>
</evidence>
<name>A0A0U1LNB9_TALIS</name>
<dbReference type="PANTHER" id="PTHR23501">
    <property type="entry name" value="MAJOR FACILITATOR SUPERFAMILY"/>
    <property type="match status" value="1"/>
</dbReference>
<feature type="transmembrane region" description="Helical" evidence="6">
    <location>
        <begin position="444"/>
        <end position="466"/>
    </location>
</feature>
<dbReference type="Gene3D" id="1.20.1250.20">
    <property type="entry name" value="MFS general substrate transporter like domains"/>
    <property type="match status" value="2"/>
</dbReference>
<feature type="transmembrane region" description="Helical" evidence="6">
    <location>
        <begin position="144"/>
        <end position="164"/>
    </location>
</feature>
<feature type="transmembrane region" description="Helical" evidence="6">
    <location>
        <begin position="512"/>
        <end position="533"/>
    </location>
</feature>
<keyword evidence="9" id="KW-1185">Reference proteome</keyword>
<evidence type="ECO:0000313" key="8">
    <source>
        <dbReference type="EMBL" id="CRG84493.1"/>
    </source>
</evidence>
<keyword evidence="5 6" id="KW-0472">Membrane</keyword>
<dbReference type="GO" id="GO:0015174">
    <property type="term" value="F:basic amino acid transmembrane transporter activity"/>
    <property type="evidence" value="ECO:0007669"/>
    <property type="project" value="TreeGrafter"/>
</dbReference>
<keyword evidence="2" id="KW-0813">Transport</keyword>
<keyword evidence="3 6" id="KW-0812">Transmembrane</keyword>
<evidence type="ECO:0000256" key="4">
    <source>
        <dbReference type="ARBA" id="ARBA00022989"/>
    </source>
</evidence>
<feature type="transmembrane region" description="Helical" evidence="6">
    <location>
        <begin position="404"/>
        <end position="432"/>
    </location>
</feature>
<organism evidence="8 9">
    <name type="scientific">Talaromyces islandicus</name>
    <name type="common">Penicillium islandicum</name>
    <dbReference type="NCBI Taxonomy" id="28573"/>
    <lineage>
        <taxon>Eukaryota</taxon>
        <taxon>Fungi</taxon>
        <taxon>Dikarya</taxon>
        <taxon>Ascomycota</taxon>
        <taxon>Pezizomycotina</taxon>
        <taxon>Eurotiomycetes</taxon>
        <taxon>Eurotiomycetidae</taxon>
        <taxon>Eurotiales</taxon>
        <taxon>Trichocomaceae</taxon>
        <taxon>Talaromyces</taxon>
        <taxon>Talaromyces sect. Islandici</taxon>
    </lineage>
</organism>
<dbReference type="OMA" id="HKLHNNL"/>
<proteinExistence type="predicted"/>
<dbReference type="PANTHER" id="PTHR23501:SF191">
    <property type="entry name" value="VACUOLAR BASIC AMINO ACID TRANSPORTER 4"/>
    <property type="match status" value="1"/>
</dbReference>
<feature type="transmembrane region" description="Helical" evidence="6">
    <location>
        <begin position="51"/>
        <end position="76"/>
    </location>
</feature>
<gene>
    <name evidence="8" type="ORF">PISL3812_01774</name>
</gene>
<feature type="transmembrane region" description="Helical" evidence="6">
    <location>
        <begin position="312"/>
        <end position="331"/>
    </location>
</feature>
<sequence length="546" mass="58985">MPDDASAEYTDGLRRLPPVATEETPLLQDEHPQAEDIDGTPIAREPTAIELTVVLGSIWLGVFLSALDATVVATLSAPISSSFNSLSLLSWIATSYLISNAAFQPLSGKLTDIFSRRAGLIFSNFFFAVGNLICGLATQPWMIIAGRVVAGIGGGGLTTISTFITSDLVPLRQRGVWQGVGNICYGTGMGLGGVFGGLINDTFGWRWAFLIQVPIIILSGILVSFTVNIPVKETDRSRLKRVDFLGALTIIIFLVLLLLGLNAGGNLVPWNHPLVLTSLPLSAVFFLIFIYIEDKVASEPMIPVRLLLDRTVGSACITNWFATMTVLGSLYYVPIYFQIQGYSATAAGVRLIPQAVGTAIGSLGTGIIMRSTGRYKFLSHLTMTLMVAASAAICTFRVDSPAWLPFVCLFVLGLSYGAMLTITLVALISAVDHHYHSVVTSASYAFRSTGSTIGITIASTVFQNVLKEQLWARFGDRDGAEELIPRIRDSLDEIWKVPSDWYQGVLGSYETALQALFATLLGLGILAALTSLLMRQHKLHSNLARR</sequence>
<dbReference type="InterPro" id="IPR020846">
    <property type="entry name" value="MFS_dom"/>
</dbReference>
<protein>
    <recommendedName>
        <fullName evidence="7">Major facilitator superfamily (MFS) profile domain-containing protein</fullName>
    </recommendedName>
</protein>
<accession>A0A0U1LNB9</accession>
<keyword evidence="4 6" id="KW-1133">Transmembrane helix</keyword>
<dbReference type="GO" id="GO:0012505">
    <property type="term" value="C:endomembrane system"/>
    <property type="evidence" value="ECO:0007669"/>
    <property type="project" value="UniProtKB-SubCell"/>
</dbReference>
<evidence type="ECO:0000256" key="2">
    <source>
        <dbReference type="ARBA" id="ARBA00022448"/>
    </source>
</evidence>
<dbReference type="GO" id="GO:0000329">
    <property type="term" value="C:fungal-type vacuole membrane"/>
    <property type="evidence" value="ECO:0007669"/>
    <property type="project" value="TreeGrafter"/>
</dbReference>
<feature type="transmembrane region" description="Helical" evidence="6">
    <location>
        <begin position="176"/>
        <end position="199"/>
    </location>
</feature>
<feature type="transmembrane region" description="Helical" evidence="6">
    <location>
        <begin position="118"/>
        <end position="138"/>
    </location>
</feature>
<dbReference type="SUPFAM" id="SSF103473">
    <property type="entry name" value="MFS general substrate transporter"/>
    <property type="match status" value="1"/>
</dbReference>
<evidence type="ECO:0000259" key="7">
    <source>
        <dbReference type="PROSITE" id="PS50850"/>
    </source>
</evidence>
<comment type="subcellular location">
    <subcellularLocation>
        <location evidence="1">Endomembrane system</location>
        <topology evidence="1">Multi-pass membrane protein</topology>
    </subcellularLocation>
</comment>
<feature type="transmembrane region" description="Helical" evidence="6">
    <location>
        <begin position="351"/>
        <end position="369"/>
    </location>
</feature>
<feature type="transmembrane region" description="Helical" evidence="6">
    <location>
        <begin position="88"/>
        <end position="106"/>
    </location>
</feature>
<evidence type="ECO:0000256" key="1">
    <source>
        <dbReference type="ARBA" id="ARBA00004127"/>
    </source>
</evidence>
<feature type="domain" description="Major facilitator superfamily (MFS) profile" evidence="7">
    <location>
        <begin position="54"/>
        <end position="539"/>
    </location>
</feature>
<dbReference type="EMBL" id="CVMT01000001">
    <property type="protein sequence ID" value="CRG84493.1"/>
    <property type="molecule type" value="Genomic_DNA"/>
</dbReference>
<feature type="transmembrane region" description="Helical" evidence="6">
    <location>
        <begin position="381"/>
        <end position="398"/>
    </location>
</feature>
<dbReference type="PROSITE" id="PS50850">
    <property type="entry name" value="MFS"/>
    <property type="match status" value="1"/>
</dbReference>
<feature type="transmembrane region" description="Helical" evidence="6">
    <location>
        <begin position="273"/>
        <end position="292"/>
    </location>
</feature>